<proteinExistence type="predicted"/>
<evidence type="ECO:0000256" key="1">
    <source>
        <dbReference type="SAM" id="MobiDB-lite"/>
    </source>
</evidence>
<organism evidence="2 3">
    <name type="scientific">Malus domestica</name>
    <name type="common">Apple</name>
    <name type="synonym">Pyrus malus</name>
    <dbReference type="NCBI Taxonomy" id="3750"/>
    <lineage>
        <taxon>Eukaryota</taxon>
        <taxon>Viridiplantae</taxon>
        <taxon>Streptophyta</taxon>
        <taxon>Embryophyta</taxon>
        <taxon>Tracheophyta</taxon>
        <taxon>Spermatophyta</taxon>
        <taxon>Magnoliopsida</taxon>
        <taxon>eudicotyledons</taxon>
        <taxon>Gunneridae</taxon>
        <taxon>Pentapetalae</taxon>
        <taxon>rosids</taxon>
        <taxon>fabids</taxon>
        <taxon>Rosales</taxon>
        <taxon>Rosaceae</taxon>
        <taxon>Amygdaloideae</taxon>
        <taxon>Maleae</taxon>
        <taxon>Malus</taxon>
    </lineage>
</organism>
<name>A0A498IU88_MALDO</name>
<comment type="caution">
    <text evidence="2">The sequence shown here is derived from an EMBL/GenBank/DDBJ whole genome shotgun (WGS) entry which is preliminary data.</text>
</comment>
<sequence length="147" mass="16825">MNRYFPLKGPIPGSRRMTASASSSAQTPAKANNSCRRTSVRTSKMLQAREFCGNLIPFNKGRCNFNEEFQRAQACHPVVKLYHQRLIQRGAVQSYEGHAERTAIYDFEVLSLVNCLSRIYKFCNTIPSTGCWRRAERFKGDQDDRPN</sequence>
<accession>A0A498IU88</accession>
<dbReference type="Proteomes" id="UP000290289">
    <property type="component" value="Chromosome 10"/>
</dbReference>
<dbReference type="STRING" id="3750.A0A498IU88"/>
<evidence type="ECO:0000313" key="3">
    <source>
        <dbReference type="Proteomes" id="UP000290289"/>
    </source>
</evidence>
<dbReference type="AlphaFoldDB" id="A0A498IU88"/>
<feature type="region of interest" description="Disordered" evidence="1">
    <location>
        <begin position="1"/>
        <end position="36"/>
    </location>
</feature>
<evidence type="ECO:0000313" key="2">
    <source>
        <dbReference type="EMBL" id="RXH86750.1"/>
    </source>
</evidence>
<dbReference type="EMBL" id="RDQH01000336">
    <property type="protein sequence ID" value="RXH86750.1"/>
    <property type="molecule type" value="Genomic_DNA"/>
</dbReference>
<protein>
    <submittedName>
        <fullName evidence="2">Uncharacterized protein</fullName>
    </submittedName>
</protein>
<gene>
    <name evidence="2" type="ORF">DVH24_022023</name>
</gene>
<reference evidence="2 3" key="1">
    <citation type="submission" date="2018-10" db="EMBL/GenBank/DDBJ databases">
        <title>A high-quality apple genome assembly.</title>
        <authorList>
            <person name="Hu J."/>
        </authorList>
    </citation>
    <scope>NUCLEOTIDE SEQUENCE [LARGE SCALE GENOMIC DNA]</scope>
    <source>
        <strain evidence="3">cv. HFTH1</strain>
        <tissue evidence="2">Young leaf</tissue>
    </source>
</reference>
<feature type="compositionally biased region" description="Polar residues" evidence="1">
    <location>
        <begin position="26"/>
        <end position="36"/>
    </location>
</feature>
<keyword evidence="3" id="KW-1185">Reference proteome</keyword>